<evidence type="ECO:0008006" key="8">
    <source>
        <dbReference type="Google" id="ProtNLM"/>
    </source>
</evidence>
<dbReference type="InterPro" id="IPR019514">
    <property type="entry name" value="Syndetin_C"/>
</dbReference>
<evidence type="ECO:0000313" key="7">
    <source>
        <dbReference type="EMBL" id="KAL0277278.1"/>
    </source>
</evidence>
<feature type="compositionally biased region" description="Basic and acidic residues" evidence="4">
    <location>
        <begin position="495"/>
        <end position="507"/>
    </location>
</feature>
<feature type="domain" description="Syndetin C-terminal" evidence="5">
    <location>
        <begin position="713"/>
        <end position="943"/>
    </location>
</feature>
<dbReference type="InterPro" id="IPR019515">
    <property type="entry name" value="VPS54_N"/>
</dbReference>
<dbReference type="GO" id="GO:0005829">
    <property type="term" value="C:cytosol"/>
    <property type="evidence" value="ECO:0007669"/>
    <property type="project" value="GOC"/>
</dbReference>
<feature type="region of interest" description="Disordered" evidence="4">
    <location>
        <begin position="583"/>
        <end position="603"/>
    </location>
</feature>
<evidence type="ECO:0000256" key="1">
    <source>
        <dbReference type="ARBA" id="ARBA00022448"/>
    </source>
</evidence>
<evidence type="ECO:0000259" key="5">
    <source>
        <dbReference type="Pfam" id="PF10474"/>
    </source>
</evidence>
<feature type="compositionally biased region" description="Basic and acidic residues" evidence="4">
    <location>
        <begin position="593"/>
        <end position="602"/>
    </location>
</feature>
<dbReference type="Pfam" id="PF10475">
    <property type="entry name" value="Vps54_N"/>
    <property type="match status" value="1"/>
</dbReference>
<dbReference type="PANTHER" id="PTHR13258:SF0">
    <property type="entry name" value="SYNDETIN"/>
    <property type="match status" value="1"/>
</dbReference>
<name>A0AAW2I6F8_9NEOP</name>
<keyword evidence="1" id="KW-0813">Transport</keyword>
<evidence type="ECO:0000256" key="4">
    <source>
        <dbReference type="SAM" id="MobiDB-lite"/>
    </source>
</evidence>
<evidence type="ECO:0000256" key="3">
    <source>
        <dbReference type="ARBA" id="ARBA00023054"/>
    </source>
</evidence>
<comment type="caution">
    <text evidence="7">The sequence shown here is derived from an EMBL/GenBank/DDBJ whole genome shotgun (WGS) entry which is preliminary data.</text>
</comment>
<evidence type="ECO:0000256" key="2">
    <source>
        <dbReference type="ARBA" id="ARBA00022927"/>
    </source>
</evidence>
<keyword evidence="3" id="KW-0175">Coiled coil</keyword>
<accession>A0AAW2I6F8</accession>
<protein>
    <recommendedName>
        <fullName evidence="8">Coiled-coil domain-containing protein 132</fullName>
    </recommendedName>
</protein>
<dbReference type="GO" id="GO:0000149">
    <property type="term" value="F:SNARE binding"/>
    <property type="evidence" value="ECO:0007669"/>
    <property type="project" value="TreeGrafter"/>
</dbReference>
<organism evidence="7">
    <name type="scientific">Menopon gallinae</name>
    <name type="common">poultry shaft louse</name>
    <dbReference type="NCBI Taxonomy" id="328185"/>
    <lineage>
        <taxon>Eukaryota</taxon>
        <taxon>Metazoa</taxon>
        <taxon>Ecdysozoa</taxon>
        <taxon>Arthropoda</taxon>
        <taxon>Hexapoda</taxon>
        <taxon>Insecta</taxon>
        <taxon>Pterygota</taxon>
        <taxon>Neoptera</taxon>
        <taxon>Paraneoptera</taxon>
        <taxon>Psocodea</taxon>
        <taxon>Troctomorpha</taxon>
        <taxon>Phthiraptera</taxon>
        <taxon>Amblycera</taxon>
        <taxon>Menoponidae</taxon>
        <taxon>Menopon</taxon>
    </lineage>
</organism>
<dbReference type="GO" id="GO:0015031">
    <property type="term" value="P:protein transport"/>
    <property type="evidence" value="ECO:0007669"/>
    <property type="project" value="UniProtKB-KW"/>
</dbReference>
<feature type="region of interest" description="Disordered" evidence="4">
    <location>
        <begin position="495"/>
        <end position="516"/>
    </location>
</feature>
<dbReference type="EMBL" id="JARGDH010000002">
    <property type="protein sequence ID" value="KAL0277278.1"/>
    <property type="molecule type" value="Genomic_DNA"/>
</dbReference>
<proteinExistence type="predicted"/>
<dbReference type="GO" id="GO:0042147">
    <property type="term" value="P:retrograde transport, endosome to Golgi"/>
    <property type="evidence" value="ECO:0007669"/>
    <property type="project" value="InterPro"/>
</dbReference>
<dbReference type="AlphaFoldDB" id="A0AAW2I6F8"/>
<dbReference type="GO" id="GO:0032456">
    <property type="term" value="P:endocytic recycling"/>
    <property type="evidence" value="ECO:0007669"/>
    <property type="project" value="InterPro"/>
</dbReference>
<feature type="domain" description="Vacuolar protein sorting-associated protein 54 N-terminal" evidence="6">
    <location>
        <begin position="61"/>
        <end position="347"/>
    </location>
</feature>
<dbReference type="GO" id="GO:1990745">
    <property type="term" value="C:EARP complex"/>
    <property type="evidence" value="ECO:0007669"/>
    <property type="project" value="InterPro"/>
</dbReference>
<dbReference type="PANTHER" id="PTHR13258">
    <property type="entry name" value="SYNDETIN"/>
    <property type="match status" value="1"/>
</dbReference>
<reference evidence="7" key="1">
    <citation type="journal article" date="2024" name="Gigascience">
        <title>Chromosome-level genome of the poultry shaft louse Menopon gallinae provides insight into the host-switching and adaptive evolution of parasitic lice.</title>
        <authorList>
            <person name="Xu Y."/>
            <person name="Ma L."/>
            <person name="Liu S."/>
            <person name="Liang Y."/>
            <person name="Liu Q."/>
            <person name="He Z."/>
            <person name="Tian L."/>
            <person name="Duan Y."/>
            <person name="Cai W."/>
            <person name="Li H."/>
            <person name="Song F."/>
        </authorList>
    </citation>
    <scope>NUCLEOTIDE SEQUENCE</scope>
    <source>
        <strain evidence="7">Cailab_2023a</strain>
    </source>
</reference>
<keyword evidence="2" id="KW-0653">Protein transport</keyword>
<evidence type="ECO:0000259" key="6">
    <source>
        <dbReference type="Pfam" id="PF10475"/>
    </source>
</evidence>
<dbReference type="InterPro" id="IPR040047">
    <property type="entry name" value="VPS50"/>
</dbReference>
<dbReference type="Pfam" id="PF10474">
    <property type="entry name" value="Syndetin_C"/>
    <property type="match status" value="1"/>
</dbReference>
<gene>
    <name evidence="7" type="ORF">PYX00_004621</name>
</gene>
<sequence length="946" mass="110059">MDELKSKVLNFVKKQSTHSLDLQSSDISELNDDVIRISEAAKRPRPPPNPDEEVVEDEEVLKQIDENYFNSNVDFDVKRYQLKKLPDVLDCQHLKKDLKILYRQHGVVSKKMLRLILEKESQCKSELTRISHIQENIGEALEICREGRQHLNTSKQQFTTASLGILANYKRKQSICQLLKSLNMIKTLQKTNERLQELLDEENYSGAINLLLECQIVASNFSHFKCVAQLSNKLQDTLYMTEEQLDMALSKVCRKFNYTTYSKLQDAYGLLDKTQTVMDQLLMHFTSEINSVVFNTVHSFAVTDGESKKQFQQLCKFVPTGNFIPCLQALCQNLWHILNSYYQVVQWHQSHDKEQTNTGIPSKDIEISLSKQYVKQKLENGLKRLWNDIQNKISTYLLAHDFAEYKFEELLLILGMVHRLIEIGEDFCGSKSTELEDSIKQVTANYFKNYHTNKLEELRIFLENESWTQCPVRPSFNIMHLQEFKTLRNSIESYRKPKPKESEKLEADQQSCNVSTDGSSYQNFSYFNKYQDLNETPFDSNFDDSFEEDILNSDEMTEYISEGSDDSECEELKKDFVEENPTAEIGTKKQKKQDRNTSKENSPKLANTTLTVLRLCGKYLQMCRLLKPIALDVIVSMCQLFDYYLYNVCQFFTKGLPVQSASMFSFKIQTTMKRIEEDLIINVAAECDPEENRGKVVPSKLSEMVNLTERENLYGLSQRIVAIESLVFLGSQFEYIQPYITHLVPEQKKHLIQHFYLQTVACLPDLRRPAYMCVSGRVIDMQQILKEMSKVNFEVKEVMSQHSPYVDRIVRDLQIFAMELESLDIAIPIEAYNVLWENVVHIVNNTLVEGFSNVKKCSNGGRALMQLDYTQFICKLEKLTTLRPIPNREFVDLYVKAYYLQENNLEEWIKQHKEYTSKQLEALVQCSCQNSRKTKQKLLQMLEIGK</sequence>